<name>A0A1C4VHQ7_9ACTN</name>
<dbReference type="EMBL" id="FMCV01000003">
    <property type="protein sequence ID" value="SCE83522.1"/>
    <property type="molecule type" value="Genomic_DNA"/>
</dbReference>
<dbReference type="RefSeq" id="WP_091042512.1">
    <property type="nucleotide sequence ID" value="NZ_FMCV01000003.1"/>
</dbReference>
<evidence type="ECO:0000259" key="8">
    <source>
        <dbReference type="PROSITE" id="PS50928"/>
    </source>
</evidence>
<sequence length="318" mass="32843">MTALGFLARRLLATVATLFAVAVVLFAGSEVLPGDAASASLGPDATIEEVAQRRAELGVDRPWPVRFVEWGTAALRLDLGTSTSMHRPVVDVVAEPLAATGLLVGLTAAVTVPLAMGLGLLTGLRPGGRVDRVVSAVAVVAVSIPQFVTAGLLVLVFADLWPLLPAISLPPLGGGPLDRPEILVLPVAALTLFGAAWASRIVRATVIDADAMPHVEAARLAGLPERVVVARHLLPAAAPPCAQTFAWLLSGLFGGTTVVEVVFNYPGLSQTLVAAVRNHDTAVLEGVGLLLAAIILVSFVVADLLVLAVDPRLRVAAR</sequence>
<keyword evidence="3" id="KW-1003">Cell membrane</keyword>
<keyword evidence="6 7" id="KW-0472">Membrane</keyword>
<dbReference type="InterPro" id="IPR035906">
    <property type="entry name" value="MetI-like_sf"/>
</dbReference>
<keyword evidence="2 7" id="KW-0813">Transport</keyword>
<accession>A0A1C4VHQ7</accession>
<feature type="transmembrane region" description="Helical" evidence="7">
    <location>
        <begin position="182"/>
        <end position="202"/>
    </location>
</feature>
<feature type="transmembrane region" description="Helical" evidence="7">
    <location>
        <begin position="286"/>
        <end position="309"/>
    </location>
</feature>
<dbReference type="AlphaFoldDB" id="A0A1C4VHQ7"/>
<dbReference type="Pfam" id="PF19300">
    <property type="entry name" value="BPD_transp_1_N"/>
    <property type="match status" value="1"/>
</dbReference>
<evidence type="ECO:0000313" key="9">
    <source>
        <dbReference type="EMBL" id="SCE83522.1"/>
    </source>
</evidence>
<dbReference type="CDD" id="cd06261">
    <property type="entry name" value="TM_PBP2"/>
    <property type="match status" value="1"/>
</dbReference>
<organism evidence="9 10">
    <name type="scientific">Micromonospora marina</name>
    <dbReference type="NCBI Taxonomy" id="307120"/>
    <lineage>
        <taxon>Bacteria</taxon>
        <taxon>Bacillati</taxon>
        <taxon>Actinomycetota</taxon>
        <taxon>Actinomycetes</taxon>
        <taxon>Micromonosporales</taxon>
        <taxon>Micromonosporaceae</taxon>
        <taxon>Micromonospora</taxon>
    </lineage>
</organism>
<evidence type="ECO:0000256" key="7">
    <source>
        <dbReference type="RuleBase" id="RU363032"/>
    </source>
</evidence>
<evidence type="ECO:0000256" key="4">
    <source>
        <dbReference type="ARBA" id="ARBA00022692"/>
    </source>
</evidence>
<dbReference type="PROSITE" id="PS50928">
    <property type="entry name" value="ABC_TM1"/>
    <property type="match status" value="1"/>
</dbReference>
<evidence type="ECO:0000256" key="5">
    <source>
        <dbReference type="ARBA" id="ARBA00022989"/>
    </source>
</evidence>
<feature type="domain" description="ABC transmembrane type-1" evidence="8">
    <location>
        <begin position="97"/>
        <end position="306"/>
    </location>
</feature>
<keyword evidence="4 7" id="KW-0812">Transmembrane</keyword>
<dbReference type="InterPro" id="IPR000515">
    <property type="entry name" value="MetI-like"/>
</dbReference>
<evidence type="ECO:0000256" key="3">
    <source>
        <dbReference type="ARBA" id="ARBA00022475"/>
    </source>
</evidence>
<dbReference type="Proteomes" id="UP000198551">
    <property type="component" value="Unassembled WGS sequence"/>
</dbReference>
<keyword evidence="10" id="KW-1185">Reference proteome</keyword>
<feature type="transmembrane region" description="Helical" evidence="7">
    <location>
        <begin position="133"/>
        <end position="162"/>
    </location>
</feature>
<evidence type="ECO:0000256" key="2">
    <source>
        <dbReference type="ARBA" id="ARBA00022448"/>
    </source>
</evidence>
<feature type="transmembrane region" description="Helical" evidence="7">
    <location>
        <begin position="97"/>
        <end position="121"/>
    </location>
</feature>
<reference evidence="10" key="1">
    <citation type="submission" date="2016-06" db="EMBL/GenBank/DDBJ databases">
        <authorList>
            <person name="Varghese N."/>
        </authorList>
    </citation>
    <scope>NUCLEOTIDE SEQUENCE [LARGE SCALE GENOMIC DNA]</scope>
    <source>
        <strain evidence="10">DSM 45555</strain>
    </source>
</reference>
<gene>
    <name evidence="9" type="ORF">GA0070215_103179</name>
</gene>
<evidence type="ECO:0000256" key="6">
    <source>
        <dbReference type="ARBA" id="ARBA00023136"/>
    </source>
</evidence>
<dbReference type="PANTHER" id="PTHR43163">
    <property type="entry name" value="DIPEPTIDE TRANSPORT SYSTEM PERMEASE PROTEIN DPPB-RELATED"/>
    <property type="match status" value="1"/>
</dbReference>
<dbReference type="InterPro" id="IPR045621">
    <property type="entry name" value="BPD_transp_1_N"/>
</dbReference>
<evidence type="ECO:0000256" key="1">
    <source>
        <dbReference type="ARBA" id="ARBA00004651"/>
    </source>
</evidence>
<comment type="subcellular location">
    <subcellularLocation>
        <location evidence="1 7">Cell membrane</location>
        <topology evidence="1 7">Multi-pass membrane protein</topology>
    </subcellularLocation>
</comment>
<protein>
    <submittedName>
        <fullName evidence="9">Peptide/nickel transport system permease protein</fullName>
    </submittedName>
</protein>
<keyword evidence="5 7" id="KW-1133">Transmembrane helix</keyword>
<feature type="transmembrane region" description="Helical" evidence="7">
    <location>
        <begin position="245"/>
        <end position="266"/>
    </location>
</feature>
<dbReference type="PANTHER" id="PTHR43163:SF3">
    <property type="entry name" value="PEPTIDE ABC TRANSPORTER PERMEASE PROTEIN"/>
    <property type="match status" value="1"/>
</dbReference>
<dbReference type="GO" id="GO:0055085">
    <property type="term" value="P:transmembrane transport"/>
    <property type="evidence" value="ECO:0007669"/>
    <property type="project" value="InterPro"/>
</dbReference>
<dbReference type="SUPFAM" id="SSF161098">
    <property type="entry name" value="MetI-like"/>
    <property type="match status" value="1"/>
</dbReference>
<evidence type="ECO:0000313" key="10">
    <source>
        <dbReference type="Proteomes" id="UP000198551"/>
    </source>
</evidence>
<dbReference type="Pfam" id="PF00528">
    <property type="entry name" value="BPD_transp_1"/>
    <property type="match status" value="1"/>
</dbReference>
<dbReference type="Gene3D" id="1.10.3720.10">
    <property type="entry name" value="MetI-like"/>
    <property type="match status" value="1"/>
</dbReference>
<dbReference type="GO" id="GO:0005886">
    <property type="term" value="C:plasma membrane"/>
    <property type="evidence" value="ECO:0007669"/>
    <property type="project" value="UniProtKB-SubCell"/>
</dbReference>
<comment type="similarity">
    <text evidence="7">Belongs to the binding-protein-dependent transport system permease family.</text>
</comment>
<proteinExistence type="inferred from homology"/>